<sequence>MRLAEMSSPIRMFSVTYHPVKLAHLYLAYLIKFMFFSLFLKKKYTIPLAIHFQRRNQENQKKRKKKTRKERDNKQTRIKKDIHKILKSQLTVQTKRSIFATISLSLTEELRWWGVSMALECKCYHFTLFNNLQVELKLVVSFVDVKLNNQTDVLPKSSFYHLSNMSKTHMKILLLKLKELFYDLDILFSCYYCIENMNKILASEPPSIFQSKFIRTVKTKIHKTPATELIQFSSMMTSSIPPDAPDHGSFTKPTQLSQPIKNSWLSNKLTVQFMKCLHLEGQPNTLCKPILSFSHKKMNHLCFHSPPSLSLNVPRLLCRVFDFVEDFQPSAQQSVQNQNMLYIIKLIFSLGYFSKHSNLKPIYKIFFVELQRISTLNLGPISPKSGSTCAQLTTKTQQVSSQYMTKFRDSTFIQVPWKHPW</sequence>
<keyword evidence="1" id="KW-0472">Membrane</keyword>
<evidence type="ECO:0000256" key="1">
    <source>
        <dbReference type="SAM" id="Phobius"/>
    </source>
</evidence>
<comment type="caution">
    <text evidence="2">The sequence shown here is derived from an EMBL/GenBank/DDBJ whole genome shotgun (WGS) entry which is preliminary data.</text>
</comment>
<evidence type="ECO:0000313" key="3">
    <source>
        <dbReference type="Proteomes" id="UP000037035"/>
    </source>
</evidence>
<proteinExistence type="predicted"/>
<dbReference type="AlphaFoldDB" id="A0A0L6V9A0"/>
<keyword evidence="1" id="KW-1133">Transmembrane helix</keyword>
<organism evidence="2 3">
    <name type="scientific">Puccinia sorghi</name>
    <dbReference type="NCBI Taxonomy" id="27349"/>
    <lineage>
        <taxon>Eukaryota</taxon>
        <taxon>Fungi</taxon>
        <taxon>Dikarya</taxon>
        <taxon>Basidiomycota</taxon>
        <taxon>Pucciniomycotina</taxon>
        <taxon>Pucciniomycetes</taxon>
        <taxon>Pucciniales</taxon>
        <taxon>Pucciniaceae</taxon>
        <taxon>Puccinia</taxon>
    </lineage>
</organism>
<gene>
    <name evidence="2" type="ORF">VP01_2191g1</name>
</gene>
<name>A0A0L6V9A0_9BASI</name>
<reference evidence="2 3" key="1">
    <citation type="submission" date="2015-08" db="EMBL/GenBank/DDBJ databases">
        <title>Next Generation Sequencing and Analysis of the Genome of Puccinia sorghi L Schw, the Causal Agent of Maize Common Rust.</title>
        <authorList>
            <person name="Rochi L."/>
            <person name="Burguener G."/>
            <person name="Darino M."/>
            <person name="Turjanski A."/>
            <person name="Kreff E."/>
            <person name="Dieguez M.J."/>
            <person name="Sacco F."/>
        </authorList>
    </citation>
    <scope>NUCLEOTIDE SEQUENCE [LARGE SCALE GENOMIC DNA]</scope>
    <source>
        <strain evidence="2 3">RO10H11247</strain>
    </source>
</reference>
<feature type="transmembrane region" description="Helical" evidence="1">
    <location>
        <begin position="20"/>
        <end position="40"/>
    </location>
</feature>
<keyword evidence="3" id="KW-1185">Reference proteome</keyword>
<keyword evidence="1" id="KW-0812">Transmembrane</keyword>
<dbReference type="EMBL" id="LAVV01007049">
    <property type="protein sequence ID" value="KNZ57294.1"/>
    <property type="molecule type" value="Genomic_DNA"/>
</dbReference>
<protein>
    <submittedName>
        <fullName evidence="2">Uncharacterized protein</fullName>
    </submittedName>
</protein>
<dbReference type="Proteomes" id="UP000037035">
    <property type="component" value="Unassembled WGS sequence"/>
</dbReference>
<dbReference type="VEuPathDB" id="FungiDB:VP01_2191g1"/>
<evidence type="ECO:0000313" key="2">
    <source>
        <dbReference type="EMBL" id="KNZ57294.1"/>
    </source>
</evidence>
<accession>A0A0L6V9A0</accession>